<protein>
    <submittedName>
        <fullName evidence="1">Uncharacterized protein</fullName>
    </submittedName>
</protein>
<dbReference type="EMBL" id="JARK01001343">
    <property type="protein sequence ID" value="EYC29047.1"/>
    <property type="molecule type" value="Genomic_DNA"/>
</dbReference>
<dbReference type="AlphaFoldDB" id="A0A016VPW4"/>
<accession>A0A016VPW4</accession>
<dbReference type="Proteomes" id="UP000024635">
    <property type="component" value="Unassembled WGS sequence"/>
</dbReference>
<evidence type="ECO:0000313" key="2">
    <source>
        <dbReference type="Proteomes" id="UP000024635"/>
    </source>
</evidence>
<keyword evidence="2" id="KW-1185">Reference proteome</keyword>
<proteinExistence type="predicted"/>
<organism evidence="1 2">
    <name type="scientific">Ancylostoma ceylanicum</name>
    <dbReference type="NCBI Taxonomy" id="53326"/>
    <lineage>
        <taxon>Eukaryota</taxon>
        <taxon>Metazoa</taxon>
        <taxon>Ecdysozoa</taxon>
        <taxon>Nematoda</taxon>
        <taxon>Chromadorea</taxon>
        <taxon>Rhabditida</taxon>
        <taxon>Rhabditina</taxon>
        <taxon>Rhabditomorpha</taxon>
        <taxon>Strongyloidea</taxon>
        <taxon>Ancylostomatidae</taxon>
        <taxon>Ancylostomatinae</taxon>
        <taxon>Ancylostoma</taxon>
    </lineage>
</organism>
<sequence>MLLLTSHLRPLVGRFQREFIETISEVSGTTLNVSGPDGIRSPSNSRPTFSAVPQRVDICGVPYQRKNFSCCGSIVRRACLHVNFMNMNEASTLYLATTKQQAEQAAKGTDILCGCKQNIHRSIRSNA</sequence>
<gene>
    <name evidence="1" type="primary">Acey_s0007.g3559</name>
    <name evidence="1" type="ORF">Y032_0007g3559</name>
</gene>
<comment type="caution">
    <text evidence="1">The sequence shown here is derived from an EMBL/GenBank/DDBJ whole genome shotgun (WGS) entry which is preliminary data.</text>
</comment>
<evidence type="ECO:0000313" key="1">
    <source>
        <dbReference type="EMBL" id="EYC29047.1"/>
    </source>
</evidence>
<name>A0A016VPW4_9BILA</name>
<reference evidence="2" key="1">
    <citation type="journal article" date="2015" name="Nat. Genet.">
        <title>The genome and transcriptome of the zoonotic hookworm Ancylostoma ceylanicum identify infection-specific gene families.</title>
        <authorList>
            <person name="Schwarz E.M."/>
            <person name="Hu Y."/>
            <person name="Antoshechkin I."/>
            <person name="Miller M.M."/>
            <person name="Sternberg P.W."/>
            <person name="Aroian R.V."/>
        </authorList>
    </citation>
    <scope>NUCLEOTIDE SEQUENCE</scope>
    <source>
        <strain evidence="2">HY135</strain>
    </source>
</reference>